<sequence>MFSDGLLGLYGLFAADAGNFAVVQFDVALCAAAAGDGYAVGGFPDGQGFFHAHGNGGGGQVFGQLFGQSGRVFLYFDVFRHGGGCGNCGGKGQQNCDFLFMVMFPKMRLRCPGRCRVK</sequence>
<dbReference type="EMBL" id="ADBF01000234">
    <property type="protein sequence ID" value="EFE48802.1"/>
    <property type="molecule type" value="Genomic_DNA"/>
</dbReference>
<organism evidence="1 2">
    <name type="scientific">Neisseria elongata subsp. glycolytica ATCC 29315</name>
    <dbReference type="NCBI Taxonomy" id="546263"/>
    <lineage>
        <taxon>Bacteria</taxon>
        <taxon>Pseudomonadati</taxon>
        <taxon>Pseudomonadota</taxon>
        <taxon>Betaproteobacteria</taxon>
        <taxon>Neisseriales</taxon>
        <taxon>Neisseriaceae</taxon>
        <taxon>Neisseria</taxon>
    </lineage>
</organism>
<name>D4DTI7_NEIEG</name>
<proteinExistence type="predicted"/>
<protein>
    <submittedName>
        <fullName evidence="1">Uncharacterized protein</fullName>
    </submittedName>
</protein>
<accession>D4DTI7</accession>
<reference evidence="1 2" key="1">
    <citation type="submission" date="2010-02" db="EMBL/GenBank/DDBJ databases">
        <authorList>
            <person name="Weinstock G."/>
            <person name="Sodergren E."/>
            <person name="Clifton S."/>
            <person name="Fulton L."/>
            <person name="Fulton B."/>
            <person name="Courtney L."/>
            <person name="Fronick C."/>
            <person name="Harrison M."/>
            <person name="Strong C."/>
            <person name="Farmer C."/>
            <person name="Delahaunty K."/>
            <person name="Markovic C."/>
            <person name="Hall O."/>
            <person name="Minx P."/>
            <person name="Tomlinson C."/>
            <person name="Mitreva M."/>
            <person name="Nelson J."/>
            <person name="Hou S."/>
            <person name="Wollam A."/>
            <person name="Pepin K.H."/>
            <person name="Johnson M."/>
            <person name="Bhonagiri V."/>
            <person name="Zhang X."/>
            <person name="Suruliraj S."/>
            <person name="Warren W."/>
            <person name="Chinwalla A."/>
            <person name="Mardis E.R."/>
            <person name="Wilson R.K."/>
        </authorList>
    </citation>
    <scope>NUCLEOTIDE SEQUENCE [LARGE SCALE GENOMIC DNA]</scope>
    <source>
        <strain evidence="1 2">ATCC 29315</strain>
    </source>
</reference>
<gene>
    <name evidence="1" type="ORF">NEIELOOT_02393</name>
</gene>
<dbReference type="AlphaFoldDB" id="D4DTI7"/>
<comment type="caution">
    <text evidence="1">The sequence shown here is derived from an EMBL/GenBank/DDBJ whole genome shotgun (WGS) entry which is preliminary data.</text>
</comment>
<evidence type="ECO:0000313" key="1">
    <source>
        <dbReference type="EMBL" id="EFE48802.1"/>
    </source>
</evidence>
<evidence type="ECO:0000313" key="2">
    <source>
        <dbReference type="Proteomes" id="UP000005536"/>
    </source>
</evidence>
<dbReference type="Proteomes" id="UP000005536">
    <property type="component" value="Unassembled WGS sequence"/>
</dbReference>